<dbReference type="STRING" id="999552.METH_06715"/>
<protein>
    <submittedName>
        <fullName evidence="3">Uncharacterized protein</fullName>
    </submittedName>
</protein>
<sequence length="101" mass="11058">MIMQQDPTFMSEARRLAATSPAAKTTTHDDSCRGLGGENDMGHHLARINSPASKYEGCYLARRTVAIQILFWLCMAIGALSIGAQLTGHAETLRAMWHQTP</sequence>
<dbReference type="PATRIC" id="fig|999552.6.peg.1355"/>
<reference evidence="3 4" key="1">
    <citation type="submission" date="2013-09" db="EMBL/GenBank/DDBJ databases">
        <authorList>
            <consortium name="DOE Joint Genome Institute"/>
            <person name="Klenk H.-P."/>
            <person name="Huntemann M."/>
            <person name="Han J."/>
            <person name="Chen A."/>
            <person name="Kyrpides N."/>
            <person name="Mavromatis K."/>
            <person name="Markowitz V."/>
            <person name="Palaniappan K."/>
            <person name="Ivanova N."/>
            <person name="Schaumberg A."/>
            <person name="Pati A."/>
            <person name="Liolios K."/>
            <person name="Nordberg H.P."/>
            <person name="Cantor M.N."/>
            <person name="Hua S.X."/>
            <person name="Woyke T."/>
        </authorList>
    </citation>
    <scope>NUCLEOTIDE SEQUENCE [LARGE SCALE GENOMIC DNA]</scope>
    <source>
        <strain evidence="3 4">DSM 14336</strain>
    </source>
</reference>
<feature type="transmembrane region" description="Helical" evidence="2">
    <location>
        <begin position="69"/>
        <end position="88"/>
    </location>
</feature>
<dbReference type="KEGG" id="lmd:METH_06715"/>
<keyword evidence="4" id="KW-1185">Reference proteome</keyword>
<name>V9VZX7_9RHOB</name>
<keyword evidence="2" id="KW-1133">Transmembrane helix</keyword>
<evidence type="ECO:0000313" key="4">
    <source>
        <dbReference type="Proteomes" id="UP000018780"/>
    </source>
</evidence>
<keyword evidence="2" id="KW-0812">Transmembrane</keyword>
<dbReference type="EMBL" id="CP006773">
    <property type="protein sequence ID" value="AHD02930.1"/>
    <property type="molecule type" value="Genomic_DNA"/>
</dbReference>
<gene>
    <name evidence="3" type="ORF">METH_06715</name>
</gene>
<evidence type="ECO:0000256" key="1">
    <source>
        <dbReference type="SAM" id="MobiDB-lite"/>
    </source>
</evidence>
<organism evidence="3 4">
    <name type="scientific">Leisingera methylohalidivorans DSM 14336</name>
    <dbReference type="NCBI Taxonomy" id="999552"/>
    <lineage>
        <taxon>Bacteria</taxon>
        <taxon>Pseudomonadati</taxon>
        <taxon>Pseudomonadota</taxon>
        <taxon>Alphaproteobacteria</taxon>
        <taxon>Rhodobacterales</taxon>
        <taxon>Roseobacteraceae</taxon>
        <taxon>Leisingera</taxon>
    </lineage>
</organism>
<dbReference type="Proteomes" id="UP000018780">
    <property type="component" value="Chromosome"/>
</dbReference>
<keyword evidence="2" id="KW-0472">Membrane</keyword>
<dbReference type="HOGENOM" id="CLU_2287991_0_0_5"/>
<feature type="region of interest" description="Disordered" evidence="1">
    <location>
        <begin position="13"/>
        <end position="36"/>
    </location>
</feature>
<proteinExistence type="predicted"/>
<dbReference type="AlphaFoldDB" id="V9VZX7"/>
<evidence type="ECO:0000313" key="3">
    <source>
        <dbReference type="EMBL" id="AHD02930.1"/>
    </source>
</evidence>
<evidence type="ECO:0000256" key="2">
    <source>
        <dbReference type="SAM" id="Phobius"/>
    </source>
</evidence>
<accession>V9VZX7</accession>